<feature type="region of interest" description="Disordered" evidence="1">
    <location>
        <begin position="102"/>
        <end position="125"/>
    </location>
</feature>
<organism evidence="2 3">
    <name type="scientific">Amycolatopsis carbonis</name>
    <dbReference type="NCBI Taxonomy" id="715471"/>
    <lineage>
        <taxon>Bacteria</taxon>
        <taxon>Bacillati</taxon>
        <taxon>Actinomycetota</taxon>
        <taxon>Actinomycetes</taxon>
        <taxon>Pseudonocardiales</taxon>
        <taxon>Pseudonocardiaceae</taxon>
        <taxon>Amycolatopsis</taxon>
    </lineage>
</organism>
<evidence type="ECO:0000313" key="2">
    <source>
        <dbReference type="EMBL" id="WIX79804.1"/>
    </source>
</evidence>
<evidence type="ECO:0000256" key="1">
    <source>
        <dbReference type="SAM" id="MobiDB-lite"/>
    </source>
</evidence>
<evidence type="ECO:0000313" key="3">
    <source>
        <dbReference type="Proteomes" id="UP001236014"/>
    </source>
</evidence>
<feature type="region of interest" description="Disordered" evidence="1">
    <location>
        <begin position="16"/>
        <end position="54"/>
    </location>
</feature>
<dbReference type="RefSeq" id="WP_285970483.1">
    <property type="nucleotide sequence ID" value="NZ_CP127294.1"/>
</dbReference>
<accession>A0A9Y2II12</accession>
<dbReference type="AlphaFoldDB" id="A0A9Y2II12"/>
<keyword evidence="3" id="KW-1185">Reference proteome</keyword>
<dbReference type="EMBL" id="CP127294">
    <property type="protein sequence ID" value="WIX79804.1"/>
    <property type="molecule type" value="Genomic_DNA"/>
</dbReference>
<feature type="compositionally biased region" description="Low complexity" evidence="1">
    <location>
        <begin position="45"/>
        <end position="54"/>
    </location>
</feature>
<dbReference type="Gene3D" id="3.40.50.150">
    <property type="entry name" value="Vaccinia Virus protein VP39"/>
    <property type="match status" value="1"/>
</dbReference>
<sequence>METKLMTTVDELSAPGSEIAYETFPRPDDEARSPEMYAATASTAGDDVGGLLDTGVRPDSASALRAAGWQVTGNHGVDFTPGYGRGPDPAVDDPIAGFRWTFGRKSAEPDASEEAMPDNTSGRLK</sequence>
<proteinExistence type="predicted"/>
<gene>
    <name evidence="2" type="ORF">QRX50_03110</name>
</gene>
<protein>
    <submittedName>
        <fullName evidence="2">Uncharacterized protein</fullName>
    </submittedName>
</protein>
<dbReference type="Proteomes" id="UP001236014">
    <property type="component" value="Chromosome"/>
</dbReference>
<dbReference type="SUPFAM" id="SSF53335">
    <property type="entry name" value="S-adenosyl-L-methionine-dependent methyltransferases"/>
    <property type="match status" value="1"/>
</dbReference>
<dbReference type="InterPro" id="IPR029063">
    <property type="entry name" value="SAM-dependent_MTases_sf"/>
</dbReference>
<dbReference type="KEGG" id="acab:QRX50_03110"/>
<name>A0A9Y2II12_9PSEU</name>
<reference evidence="2 3" key="1">
    <citation type="submission" date="2023-06" db="EMBL/GenBank/DDBJ databases">
        <authorList>
            <person name="Oyuntsetseg B."/>
            <person name="Kim S.B."/>
        </authorList>
    </citation>
    <scope>NUCLEOTIDE SEQUENCE [LARGE SCALE GENOMIC DNA]</scope>
    <source>
        <strain evidence="2 3">2-15</strain>
    </source>
</reference>